<evidence type="ECO:0000313" key="5">
    <source>
        <dbReference type="Proteomes" id="UP000326953"/>
    </source>
</evidence>
<dbReference type="OrthoDB" id="869379at2"/>
<dbReference type="SUPFAM" id="SSF53474">
    <property type="entry name" value="alpha/beta-Hydrolases"/>
    <property type="match status" value="2"/>
</dbReference>
<evidence type="ECO:0000313" key="4">
    <source>
        <dbReference type="EMBL" id="VVN05274.1"/>
    </source>
</evidence>
<dbReference type="PANTHER" id="PTHR37946">
    <property type="entry name" value="SLL1969 PROTEIN"/>
    <property type="match status" value="1"/>
</dbReference>
<dbReference type="InterPro" id="IPR055803">
    <property type="entry name" value="DUF7379"/>
</dbReference>
<dbReference type="EMBL" id="CABVHK010000011">
    <property type="protein sequence ID" value="VVN05274.1"/>
    <property type="molecule type" value="Genomic_DNA"/>
</dbReference>
<protein>
    <submittedName>
        <fullName evidence="4">Uncharacterized protein</fullName>
    </submittedName>
</protein>
<name>A0A5E6UQE6_PSEFL</name>
<dbReference type="Pfam" id="PF12770">
    <property type="entry name" value="CHAT"/>
    <property type="match status" value="1"/>
</dbReference>
<dbReference type="PANTHER" id="PTHR37946:SF1">
    <property type="entry name" value="SLL1969 PROTEIN"/>
    <property type="match status" value="1"/>
</dbReference>
<feature type="domain" description="CHAT" evidence="2">
    <location>
        <begin position="1316"/>
        <end position="1610"/>
    </location>
</feature>
<proteinExistence type="predicted"/>
<organism evidence="4 5">
    <name type="scientific">Pseudomonas fluorescens</name>
    <dbReference type="NCBI Taxonomy" id="294"/>
    <lineage>
        <taxon>Bacteria</taxon>
        <taxon>Pseudomonadati</taxon>
        <taxon>Pseudomonadota</taxon>
        <taxon>Gammaproteobacteria</taxon>
        <taxon>Pseudomonadales</taxon>
        <taxon>Pseudomonadaceae</taxon>
        <taxon>Pseudomonas</taxon>
    </lineage>
</organism>
<accession>A0A5E6UQE6</accession>
<dbReference type="Proteomes" id="UP000326953">
    <property type="component" value="Unassembled WGS sequence"/>
</dbReference>
<keyword evidence="1" id="KW-0175">Coiled coil</keyword>
<gene>
    <name evidence="4" type="ORF">PS662_03563</name>
</gene>
<evidence type="ECO:0000259" key="2">
    <source>
        <dbReference type="Pfam" id="PF12770"/>
    </source>
</evidence>
<evidence type="ECO:0000256" key="1">
    <source>
        <dbReference type="SAM" id="Coils"/>
    </source>
</evidence>
<evidence type="ECO:0000259" key="3">
    <source>
        <dbReference type="Pfam" id="PF24096"/>
    </source>
</evidence>
<reference evidence="4 5" key="1">
    <citation type="submission" date="2019-09" db="EMBL/GenBank/DDBJ databases">
        <authorList>
            <person name="Chandra G."/>
            <person name="Truman W A."/>
        </authorList>
    </citation>
    <scope>NUCLEOTIDE SEQUENCE [LARGE SCALE GENOMIC DNA]</scope>
    <source>
        <strain evidence="4">PS662</strain>
    </source>
</reference>
<feature type="coiled-coil region" evidence="1">
    <location>
        <begin position="1726"/>
        <end position="1753"/>
    </location>
</feature>
<dbReference type="RefSeq" id="WP_150711970.1">
    <property type="nucleotide sequence ID" value="NZ_CABVHK010000011.1"/>
</dbReference>
<dbReference type="Pfam" id="PF24096">
    <property type="entry name" value="DUF7379"/>
    <property type="match status" value="1"/>
</dbReference>
<dbReference type="InterPro" id="IPR029058">
    <property type="entry name" value="AB_hydrolase_fold"/>
</dbReference>
<dbReference type="InterPro" id="IPR024983">
    <property type="entry name" value="CHAT_dom"/>
</dbReference>
<sequence length="1981" mass="215266">MKTFDEKTPPTPGLKLPLLHAATAGGAMPQALTLPGSRGPGGAGVGLLDNVQVKRTWQLAPTSRSGDAPHAEVLAADQGLLALEATDGTTIFIRTDTLIEQLRRTRPELVDASGAVDFAGLRDKADVSRGALGWVWQQISELVLSDDAITAEACSQISDVLGAPAIDWAARRSAKTLMAVIERTLAGEPGLYRWDGGLLQAPDRHAAQDPRLIEAAQAGPLLVFIHGTGSHTLGSFGDLPGTGAWRALQNAFGQRIFGFEHRTFSESPIDNALALVNTLAPGTRLNIVSHSRGGLVGDLLCLDPTDKSLGELIERYRSTPRPDEAERERTKPALAAEREQFAAQEQVKLRLLVDLLKQKNLQVGRYVRVAAPARGTSLLSDNLDVFLSCLLGLVRKFGAWSIGASTSLIATPLVGAAAKDLADRGLTFLSRIVLEIADKRLEPQTVPGIEAMLPEAPMSMLLGKARVSPSVQMAVIAGDIEASGNGVLQRVGVMFVDWAFFDRARNDLVVDTESMYGGILTRVEQSRAIFVHSAQVNHFRYFRDDVKYQNLPLPSALRTWLLDPAPQGRAPWREELTLPGQAEEDQGAADRGEPTTAANARPVLIFLPGILGSHLAADGNRVWLDPLGLSTGSLPRIAIDSRRTVRKDGLVELTYGKLVEYLQDSHRVTVHDYDWRQPIAALGKELAGVIRNALTNHPDQPVRLLAHSMGGLLVRAAFAADKTLWPELVARPGGRLLMLGTPNQGSYAFVENLLGQSDTVRMLARVDFAHNLQQILDVVAGFPGALHLLPAPDFKDTGHLAKVEFYKAGYWKTLAGLNDDFWFGKNLGGLPNQAALDQAQAFWKDMLDTRWVDLDQTRIAYVFGKADNTPCGLEIIDKAGKPARLMIRGTGSGDGSVTWRSGRLPNLPEERYWFMPVDHGGLTGTRKYFSEIQALLSKGVPNTLGRLPVNRAEEQRAPLISYRGGPPLYPTDQELLSRILGSRSSLLRSRKRSVLQIVVKAMDLSFVQVPVMCGHYRGDPISGAEAVIDQTLVNGALSHRHRLGLHSGELGNATVVLMPRSSEEHLRQTGRGALVVGLGEMGTLSTEGVTQAVRAGVLRYLLHASDFYGQKAAELAPAGQGAPLPLRLASLLIGTNSTSQLSVSDSVKAVVLGVLLANRDFAAGAAERGATQAFISRLELVEVFRDTAISAAYAVSELDKDLATELMQLDTKLDLADELQYGEGVRQRLSVSPFSDYWPRLSISSVDLGEDAGKAVCDPAGTDPLPAKSFRFSYMGDKARVEALVEQRQPGLIEKLVDSSLKGQASTVYRKDSFFGNTLFQLLLPIEFKSSVRKSRNLIMMVDQSSANLPLEMLESNGEPLIRRTRMIRQFITGRFRREVLRTDSMSACVIANPSTEGYYTQFGGPQWSERLKLPGPAPNDWLPDLEGAAKEGEAVTRVLDGAGYTTCAVPPDARAGEVFTQLFARPYRVLVVAAHGIFAKTGKDGVLRSGVVLSDGLLLTAAEVDRMEIVPDLVFLSCCHLAKMEAFDQSDNRLAASLARELINMGVRCVVAAGWEVRDDAAKTFAETFFTRMAIHGDSFGAAISTARLTVLDSYPDCNTWGAYQAYGDPSFQLKVMPADIINEVPLRAPEELLDWIERIRLAARAPCASSAGKDFDNLSRRITQRLRSLPPPWAQMPEIQYALGLLYGECGGSGFEAACGALLQSIAADFARAVVPLRAVEQLVNLEARRAEDLAEKAREMRKRGEAAEAMAQEKTALSLINDAIARATALIRLASPHPDSATQTQSLGTGHPERQAILGSAYKRKAVILSLARSPWNVVRPSLILARDAYAMGEGDPNLPEWNPYGRINRLQLDALLGVVHPDLGEVLRCQTAARGRFQKGYDFFDAVMSADAAVADWLLTGNLPQHPGAVAAEPAKVLCDLYWDALQGQRPSERQFDSVVRQLNFLASFLELRKATGNIKQAKTLRILAGDLQKGTR</sequence>
<feature type="domain" description="DUF7379" evidence="3">
    <location>
        <begin position="222"/>
        <end position="301"/>
    </location>
</feature>
<dbReference type="Gene3D" id="3.40.50.1820">
    <property type="entry name" value="alpha/beta hydrolase"/>
    <property type="match status" value="2"/>
</dbReference>